<dbReference type="Gene3D" id="3.40.47.10">
    <property type="match status" value="2"/>
</dbReference>
<dbReference type="PIRSF" id="PIRSF000429">
    <property type="entry name" value="Ac-CoA_Ac_transf"/>
    <property type="match status" value="1"/>
</dbReference>
<dbReference type="Proteomes" id="UP000199391">
    <property type="component" value="Unassembled WGS sequence"/>
</dbReference>
<evidence type="ECO:0000256" key="2">
    <source>
        <dbReference type="ARBA" id="ARBA00022679"/>
    </source>
</evidence>
<dbReference type="RefSeq" id="WP_093557450.1">
    <property type="nucleotide sequence ID" value="NZ_FPBO01000021.1"/>
</dbReference>
<dbReference type="SUPFAM" id="SSF53901">
    <property type="entry name" value="Thiolase-like"/>
    <property type="match status" value="2"/>
</dbReference>
<evidence type="ECO:0000256" key="3">
    <source>
        <dbReference type="ARBA" id="ARBA00023315"/>
    </source>
</evidence>
<keyword evidence="3 5" id="KW-0012">Acyltransferase</keyword>
<dbReference type="CDD" id="cd00751">
    <property type="entry name" value="thiolase"/>
    <property type="match status" value="1"/>
</dbReference>
<evidence type="ECO:0000256" key="1">
    <source>
        <dbReference type="ARBA" id="ARBA00010982"/>
    </source>
</evidence>
<dbReference type="PANTHER" id="PTHR18919">
    <property type="entry name" value="ACETYL-COA C-ACYLTRANSFERASE"/>
    <property type="match status" value="1"/>
</dbReference>
<keyword evidence="2 5" id="KW-0808">Transferase</keyword>
<feature type="domain" description="Thiolase C-terminal" evidence="7">
    <location>
        <begin position="272"/>
        <end position="393"/>
    </location>
</feature>
<evidence type="ECO:0000256" key="5">
    <source>
        <dbReference type="RuleBase" id="RU003557"/>
    </source>
</evidence>
<evidence type="ECO:0000313" key="8">
    <source>
        <dbReference type="EMBL" id="SFV02607.1"/>
    </source>
</evidence>
<dbReference type="PANTHER" id="PTHR18919:SF107">
    <property type="entry name" value="ACETYL-COA ACETYLTRANSFERASE, CYTOSOLIC"/>
    <property type="match status" value="1"/>
</dbReference>
<reference evidence="9" key="1">
    <citation type="submission" date="2016-10" db="EMBL/GenBank/DDBJ databases">
        <authorList>
            <person name="Varghese N."/>
            <person name="Submissions S."/>
        </authorList>
    </citation>
    <scope>NUCLEOTIDE SEQUENCE [LARGE SCALE GENOMIC DNA]</scope>
    <source>
        <strain evidence="9">CGMCC 1.11014</strain>
    </source>
</reference>
<dbReference type="PROSITE" id="PS00098">
    <property type="entry name" value="THIOLASE_1"/>
    <property type="match status" value="1"/>
</dbReference>
<dbReference type="InterPro" id="IPR020615">
    <property type="entry name" value="Thiolase_acyl_enz_int_AS"/>
</dbReference>
<proteinExistence type="inferred from homology"/>
<name>A0A1I7KYT8_9BURK</name>
<dbReference type="NCBIfam" id="NF006552">
    <property type="entry name" value="PRK09051.1"/>
    <property type="match status" value="1"/>
</dbReference>
<dbReference type="NCBIfam" id="TIGR01930">
    <property type="entry name" value="AcCoA-C-Actrans"/>
    <property type="match status" value="1"/>
</dbReference>
<dbReference type="GO" id="GO:0044281">
    <property type="term" value="P:small molecule metabolic process"/>
    <property type="evidence" value="ECO:0007669"/>
    <property type="project" value="UniProtKB-ARBA"/>
</dbReference>
<evidence type="ECO:0000313" key="9">
    <source>
        <dbReference type="Proteomes" id="UP000199391"/>
    </source>
</evidence>
<dbReference type="PROSITE" id="PS00099">
    <property type="entry name" value="THIOLASE_3"/>
    <property type="match status" value="1"/>
</dbReference>
<comment type="similarity">
    <text evidence="1 5">Belongs to the thiolase-like superfamily. Thiolase family.</text>
</comment>
<feature type="active site" description="Acyl-thioester intermediate" evidence="4">
    <location>
        <position position="91"/>
    </location>
</feature>
<feature type="active site" description="Proton acceptor" evidence="4">
    <location>
        <position position="380"/>
    </location>
</feature>
<dbReference type="InterPro" id="IPR020610">
    <property type="entry name" value="Thiolase_AS"/>
</dbReference>
<dbReference type="Pfam" id="PF02803">
    <property type="entry name" value="Thiolase_C"/>
    <property type="match status" value="1"/>
</dbReference>
<dbReference type="EMBL" id="FPBO01000021">
    <property type="protein sequence ID" value="SFV02607.1"/>
    <property type="molecule type" value="Genomic_DNA"/>
</dbReference>
<feature type="active site" description="Proton acceptor" evidence="4">
    <location>
        <position position="350"/>
    </location>
</feature>
<dbReference type="Pfam" id="PF00108">
    <property type="entry name" value="Thiolase_N"/>
    <property type="match status" value="1"/>
</dbReference>
<evidence type="ECO:0000256" key="4">
    <source>
        <dbReference type="PIRSR" id="PIRSR000429-1"/>
    </source>
</evidence>
<dbReference type="AlphaFoldDB" id="A0A1I7KYT8"/>
<evidence type="ECO:0000259" key="6">
    <source>
        <dbReference type="Pfam" id="PF00108"/>
    </source>
</evidence>
<gene>
    <name evidence="8" type="ORF">SAMN05216552_102132</name>
</gene>
<dbReference type="OrthoDB" id="8558405at2"/>
<dbReference type="FunFam" id="3.40.47.10:FF:000010">
    <property type="entry name" value="Acetyl-CoA acetyltransferase (Thiolase)"/>
    <property type="match status" value="1"/>
</dbReference>
<dbReference type="InterPro" id="IPR020616">
    <property type="entry name" value="Thiolase_N"/>
</dbReference>
<dbReference type="STRING" id="1035707.SAMN05216552_102132"/>
<feature type="domain" description="Thiolase N-terminal" evidence="6">
    <location>
        <begin position="6"/>
        <end position="263"/>
    </location>
</feature>
<dbReference type="GO" id="GO:0003988">
    <property type="term" value="F:acetyl-CoA C-acyltransferase activity"/>
    <property type="evidence" value="ECO:0007669"/>
    <property type="project" value="UniProtKB-ARBA"/>
</dbReference>
<protein>
    <submittedName>
        <fullName evidence="8">Acetyl-CoA C-acetyltransferase</fullName>
    </submittedName>
</protein>
<keyword evidence="9" id="KW-1185">Reference proteome</keyword>
<dbReference type="InterPro" id="IPR016039">
    <property type="entry name" value="Thiolase-like"/>
</dbReference>
<organism evidence="8 9">
    <name type="scientific">Pseudoduganella namucuonensis</name>
    <dbReference type="NCBI Taxonomy" id="1035707"/>
    <lineage>
        <taxon>Bacteria</taxon>
        <taxon>Pseudomonadati</taxon>
        <taxon>Pseudomonadota</taxon>
        <taxon>Betaproteobacteria</taxon>
        <taxon>Burkholderiales</taxon>
        <taxon>Oxalobacteraceae</taxon>
        <taxon>Telluria group</taxon>
        <taxon>Pseudoduganella</taxon>
    </lineage>
</organism>
<accession>A0A1I7KYT8</accession>
<sequence>MKQKEVVVVGMARTAIGSFGGALKDVSPCELGAIVVRAALERSGAPPDSVGHVVMGNVVPTEPRDAYLSRVAAIDAGIPQQTPAFNVNRLCGSGLQAIVSAAQAIQLDDAGVAIGGGAESMSRGAFMLPAARWGARMGDSALVDCMSGILHDPWEATHMGVTAENVAARYGVTREAQDALALESQRRAARAIAAGYFREQIVPVEVRTRKGVARFDTDEHVRGDTTAQALAAMRPAFRKDGLVTAGNASGINDGAAAIVMAERERALALGLRPLARLVGYAHAGVEPAYMGIGPVPATRLVLRRTGLRVEDLDVIESNEAFAAQACAVTRELGFDPGKVNPNGSGISLGHPVGATGAIITIKAIHELHRTGGRYALVTMCIGGGQGIAAVFERL</sequence>
<dbReference type="InterPro" id="IPR002155">
    <property type="entry name" value="Thiolase"/>
</dbReference>
<evidence type="ECO:0000259" key="7">
    <source>
        <dbReference type="Pfam" id="PF02803"/>
    </source>
</evidence>
<dbReference type="InterPro" id="IPR020617">
    <property type="entry name" value="Thiolase_C"/>
</dbReference>